<evidence type="ECO:0000313" key="15">
    <source>
        <dbReference type="EMBL" id="GAO48576.1"/>
    </source>
</evidence>
<dbReference type="STRING" id="698492.A0A0E9NFW5"/>
<evidence type="ECO:0000256" key="9">
    <source>
        <dbReference type="ARBA" id="ARBA00023014"/>
    </source>
</evidence>
<keyword evidence="5 12" id="KW-0853">WD repeat</keyword>
<dbReference type="SUPFAM" id="SSF50978">
    <property type="entry name" value="WD40 repeat-like"/>
    <property type="match status" value="1"/>
</dbReference>
<evidence type="ECO:0000256" key="12">
    <source>
        <dbReference type="PROSITE-ProRule" id="PRU00221"/>
    </source>
</evidence>
<evidence type="ECO:0000259" key="13">
    <source>
        <dbReference type="Pfam" id="PF05093"/>
    </source>
</evidence>
<dbReference type="PANTHER" id="PTHR19842">
    <property type="entry name" value="G BETA-LIKE PROTEIN GBL"/>
    <property type="match status" value="1"/>
</dbReference>
<dbReference type="InterPro" id="IPR015943">
    <property type="entry name" value="WD40/YVTN_repeat-like_dom_sf"/>
</dbReference>
<gene>
    <name evidence="15" type="ORF">G7K_2749-t1</name>
</gene>
<keyword evidence="6 11" id="KW-0479">Metal-binding</keyword>
<feature type="binding site" evidence="11">
    <location>
        <position position="241"/>
    </location>
    <ligand>
        <name>[4Fe-4S] cluster</name>
        <dbReference type="ChEBI" id="CHEBI:49883"/>
    </ligand>
</feature>
<feature type="binding site" evidence="11">
    <location>
        <position position="238"/>
    </location>
    <ligand>
        <name>[4Fe-4S] cluster</name>
        <dbReference type="ChEBI" id="CHEBI:49883"/>
    </ligand>
</feature>
<reference evidence="15 16" key="3">
    <citation type="journal article" date="2015" name="Genome Announc.">
        <title>Draft Genome Sequence of the Archiascomycetous Yeast Saitoella complicata.</title>
        <authorList>
            <person name="Yamauchi K."/>
            <person name="Kondo S."/>
            <person name="Hamamoto M."/>
            <person name="Takahashi Y."/>
            <person name="Ogura Y."/>
            <person name="Hayashi T."/>
            <person name="Nishida H."/>
        </authorList>
    </citation>
    <scope>NUCLEOTIDE SEQUENCE [LARGE SCALE GENOMIC DNA]</scope>
    <source>
        <strain evidence="15 16">NRRL Y-17804</strain>
    </source>
</reference>
<dbReference type="GO" id="GO:0032956">
    <property type="term" value="P:regulation of actin cytoskeleton organization"/>
    <property type="evidence" value="ECO:0007669"/>
    <property type="project" value="TreeGrafter"/>
</dbReference>
<keyword evidence="11" id="KW-0001">2Fe-2S</keyword>
<comment type="domain">
    <text evidence="11">The twin Cx2C motifs are involved in the recognition by the mitochondrial MIA40-ERV1 disulfide relay system. The formation of 2 disulfide bonds in the Cx2C motifs through dithiol/disulfide exchange reactions effectively traps the protein in the mitochondrial intermembrane space.</text>
</comment>
<evidence type="ECO:0000256" key="4">
    <source>
        <dbReference type="ARBA" id="ARBA00022490"/>
    </source>
</evidence>
<dbReference type="AlphaFoldDB" id="A0A0E9NFW5"/>
<dbReference type="InterPro" id="IPR019775">
    <property type="entry name" value="WD40_repeat_CS"/>
</dbReference>
<sequence length="645" mass="69360">MVGVTPGATLLLSPPSLTSSPTGPATIASLRTDTTDLQMLDRVVEGLALLPAEAYSAVIFAPGNPGEVEGYLSAALEKIWNATKAEGVVRIGKIAGEQIKGEALLKGWIVGGEGEEFTLTKPASTTAAAVPLRLRKKTGGAAKAKKLAFLNFDTSDDLINENDLLTESDLAKPVVQPAECLPAPGKRRKACKDCTCGLAEKEAADAAAAEDARKAVTLGVDDLAEIDFTKQGKVVSSCGNCALGDAFRCSGCPYLGMPAFAEAEKGTVEMSWGLPFINSSCICDPLRNRDKPASVPTDDPPDNTLNPFEEASDHIDAMPGQVRHPPPQVSYQQQQLSVLLVTSGYDHTIRFWEALSGICSRTIQHPDSQVNRLCISPDKRYLAAASNGHVRLYDINSANTNPIASFDGHTGNVTAVNFHVDGKWMVTSSEDGTVKIWDTRAPSVQRNYDHKVPVNDVAIHPNQGELVSCDQGGSVRIWDLGENACTHELVPEEDTPIRSVTVATDGSMLVAGNNRGNCYVWKMNNASDITSLQPHTKFRAHNKYLTRALLSPDTKHLATCSADTTVKIWSTESSEGGAGFKLEKQLQGHQRWVWDCAFSADSAYLVTSSSDHVARLWELSSGETIRQYNGHHKAATCVALNDISY</sequence>
<evidence type="ECO:0000313" key="16">
    <source>
        <dbReference type="Proteomes" id="UP000033140"/>
    </source>
</evidence>
<feature type="binding site" evidence="11">
    <location>
        <position position="180"/>
    </location>
    <ligand>
        <name>[2Fe-2S] cluster</name>
        <dbReference type="ChEBI" id="CHEBI:190135"/>
    </ligand>
</feature>
<dbReference type="SMART" id="SM00320">
    <property type="entry name" value="WD40"/>
    <property type="match status" value="7"/>
</dbReference>
<feature type="repeat" description="WD" evidence="12">
    <location>
        <begin position="406"/>
        <end position="447"/>
    </location>
</feature>
<evidence type="ECO:0000256" key="6">
    <source>
        <dbReference type="ARBA" id="ARBA00022723"/>
    </source>
</evidence>
<dbReference type="GO" id="GO:0031932">
    <property type="term" value="C:TORC2 complex"/>
    <property type="evidence" value="ECO:0007669"/>
    <property type="project" value="InterPro"/>
</dbReference>
<dbReference type="InterPro" id="IPR020472">
    <property type="entry name" value="WD40_PAC1"/>
</dbReference>
<accession>A0A0E9NFW5</accession>
<feature type="region of interest" description="Fe-S binding site A" evidence="11">
    <location>
        <begin position="180"/>
        <end position="196"/>
    </location>
</feature>
<comment type="domain">
    <text evidence="11">The C-terminal domain binds 2 Fe-S clusters but is otherwise mostly in an intrinsically disordered conformation.</text>
</comment>
<comment type="caution">
    <text evidence="11">Lacks conserved residue(s) required for the propagation of feature annotation.</text>
</comment>
<feature type="repeat" description="WD" evidence="12">
    <location>
        <begin position="538"/>
        <end position="575"/>
    </location>
</feature>
<evidence type="ECO:0000259" key="14">
    <source>
        <dbReference type="Pfam" id="PF16803"/>
    </source>
</evidence>
<keyword evidence="10 11" id="KW-0496">Mitochondrion</keyword>
<evidence type="ECO:0000256" key="5">
    <source>
        <dbReference type="ARBA" id="ARBA00022574"/>
    </source>
</evidence>
<evidence type="ECO:0000256" key="11">
    <source>
        <dbReference type="HAMAP-Rule" id="MF_03115"/>
    </source>
</evidence>
<dbReference type="Pfam" id="PF05093">
    <property type="entry name" value="CIAPIN1"/>
    <property type="match status" value="1"/>
</dbReference>
<evidence type="ECO:0000256" key="10">
    <source>
        <dbReference type="ARBA" id="ARBA00023128"/>
    </source>
</evidence>
<evidence type="ECO:0000256" key="7">
    <source>
        <dbReference type="ARBA" id="ARBA00022737"/>
    </source>
</evidence>
<comment type="domain">
    <text evidence="11">The N-terminal domain has structural similarity with S-adenosyl-L-methionine-dependent methyltransferases, but does not bind S-adenosyl-L-methionine. It is required for correct assembly of the 2 Fe-S clusters.</text>
</comment>
<keyword evidence="16" id="KW-1185">Reference proteome</keyword>
<dbReference type="CDD" id="cd00200">
    <property type="entry name" value="WD40"/>
    <property type="match status" value="1"/>
</dbReference>
<name>A0A0E9NFW5_SAICN</name>
<comment type="cofactor">
    <cofactor evidence="1 11">
        <name>[4Fe-4S] cluster</name>
        <dbReference type="ChEBI" id="CHEBI:49883"/>
    </cofactor>
</comment>
<dbReference type="InterPro" id="IPR031838">
    <property type="entry name" value="Dre2_N"/>
</dbReference>
<dbReference type="GO" id="GO:0016226">
    <property type="term" value="P:iron-sulfur cluster assembly"/>
    <property type="evidence" value="ECO:0007669"/>
    <property type="project" value="UniProtKB-UniRule"/>
</dbReference>
<dbReference type="GO" id="GO:0051539">
    <property type="term" value="F:4 iron, 4 sulfur cluster binding"/>
    <property type="evidence" value="ECO:0007669"/>
    <property type="project" value="UniProtKB-KW"/>
</dbReference>
<feature type="domain" description="Fe-S cluster assembly protein Dre2 N-terminal" evidence="14">
    <location>
        <begin position="9"/>
        <end position="133"/>
    </location>
</feature>
<dbReference type="EMBL" id="BACD03000015">
    <property type="protein sequence ID" value="GAO48576.1"/>
    <property type="molecule type" value="Genomic_DNA"/>
</dbReference>
<dbReference type="GO" id="GO:0031929">
    <property type="term" value="P:TOR signaling"/>
    <property type="evidence" value="ECO:0007669"/>
    <property type="project" value="InterPro"/>
</dbReference>
<dbReference type="InterPro" id="IPR001680">
    <property type="entry name" value="WD40_rpt"/>
</dbReference>
<feature type="binding site" evidence="11">
    <location>
        <position position="252"/>
    </location>
    <ligand>
        <name>[4Fe-4S] cluster</name>
        <dbReference type="ChEBI" id="CHEBI:49883"/>
    </ligand>
</feature>
<dbReference type="Pfam" id="PF16803">
    <property type="entry name" value="DRE2_N"/>
    <property type="match status" value="1"/>
</dbReference>
<dbReference type="Pfam" id="PF00400">
    <property type="entry name" value="WD40"/>
    <property type="match status" value="5"/>
</dbReference>
<evidence type="ECO:0000256" key="8">
    <source>
        <dbReference type="ARBA" id="ARBA00023004"/>
    </source>
</evidence>
<dbReference type="PRINTS" id="PR00320">
    <property type="entry name" value="GPROTEINBRPT"/>
</dbReference>
<proteinExistence type="inferred from homology"/>
<feature type="short sequence motif" description="Cx2C motif 2" evidence="11">
    <location>
        <begin position="249"/>
        <end position="252"/>
    </location>
</feature>
<dbReference type="PROSITE" id="PS50082">
    <property type="entry name" value="WD_REPEATS_2"/>
    <property type="match status" value="5"/>
</dbReference>
<dbReference type="Gene3D" id="2.130.10.10">
    <property type="entry name" value="YVTN repeat-like/Quinoprotein amine dehydrogenase"/>
    <property type="match status" value="1"/>
</dbReference>
<comment type="similarity">
    <text evidence="2">Belongs to the WD repeat LST8 family.</text>
</comment>
<comment type="caution">
    <text evidence="15">The sequence shown here is derived from an EMBL/GenBank/DDBJ whole genome shotgun (WGS) entry which is preliminary data.</text>
</comment>
<keyword evidence="3 11" id="KW-0004">4Fe-4S</keyword>
<dbReference type="PANTHER" id="PTHR19842:SF0">
    <property type="entry name" value="TARGET OF RAPAMYCIN COMPLEX SUBUNIT LST8"/>
    <property type="match status" value="1"/>
</dbReference>
<dbReference type="InterPro" id="IPR036322">
    <property type="entry name" value="WD40_repeat_dom_sf"/>
</dbReference>
<feature type="binding site" evidence="11">
    <location>
        <position position="196"/>
    </location>
    <ligand>
        <name>[2Fe-2S] cluster</name>
        <dbReference type="ChEBI" id="CHEBI:190135"/>
    </ligand>
</feature>
<comment type="cofactor">
    <cofactor evidence="11">
        <name>[2Fe-2S] cluster</name>
        <dbReference type="ChEBI" id="CHEBI:190135"/>
    </cofactor>
</comment>
<feature type="repeat" description="WD" evidence="12">
    <location>
        <begin position="490"/>
        <end position="531"/>
    </location>
</feature>
<dbReference type="GO" id="GO:0046872">
    <property type="term" value="F:metal ion binding"/>
    <property type="evidence" value="ECO:0007669"/>
    <property type="project" value="UniProtKB-KW"/>
</dbReference>
<dbReference type="GO" id="GO:0009055">
    <property type="term" value="F:electron transfer activity"/>
    <property type="evidence" value="ECO:0007669"/>
    <property type="project" value="UniProtKB-UniRule"/>
</dbReference>
<feature type="short sequence motif" description="Cx2C motif 1" evidence="11">
    <location>
        <begin position="238"/>
        <end position="241"/>
    </location>
</feature>
<comment type="similarity">
    <text evidence="11">Belongs to the anamorsin family.</text>
</comment>
<dbReference type="GO" id="GO:0031931">
    <property type="term" value="C:TORC1 complex"/>
    <property type="evidence" value="ECO:0007669"/>
    <property type="project" value="InterPro"/>
</dbReference>
<dbReference type="Proteomes" id="UP000033140">
    <property type="component" value="Unassembled WGS sequence"/>
</dbReference>
<feature type="binding site" evidence="11">
    <location>
        <position position="249"/>
    </location>
    <ligand>
        <name>[4Fe-4S] cluster</name>
        <dbReference type="ChEBI" id="CHEBI:49883"/>
    </ligand>
</feature>
<dbReference type="PROSITE" id="PS50294">
    <property type="entry name" value="WD_REPEATS_REGION"/>
    <property type="match status" value="4"/>
</dbReference>
<dbReference type="GO" id="GO:0051537">
    <property type="term" value="F:2 iron, 2 sulfur cluster binding"/>
    <property type="evidence" value="ECO:0007669"/>
    <property type="project" value="UniProtKB-UniRule"/>
</dbReference>
<protein>
    <submittedName>
        <fullName evidence="15">Uncharacterized protein</fullName>
    </submittedName>
</protein>
<keyword evidence="4 11" id="KW-0963">Cytoplasm</keyword>
<dbReference type="InterPro" id="IPR046408">
    <property type="entry name" value="CIAPIN1"/>
</dbReference>
<organism evidence="15 16">
    <name type="scientific">Saitoella complicata (strain BCRC 22490 / CBS 7301 / JCM 7358 / NBRC 10748 / NRRL Y-17804)</name>
    <dbReference type="NCBI Taxonomy" id="698492"/>
    <lineage>
        <taxon>Eukaryota</taxon>
        <taxon>Fungi</taxon>
        <taxon>Dikarya</taxon>
        <taxon>Ascomycota</taxon>
        <taxon>Taphrinomycotina</taxon>
        <taxon>Taphrinomycotina incertae sedis</taxon>
        <taxon>Saitoella</taxon>
    </lineage>
</organism>
<keyword evidence="7" id="KW-0677">Repeat</keyword>
<evidence type="ECO:0000256" key="2">
    <source>
        <dbReference type="ARBA" id="ARBA00009890"/>
    </source>
</evidence>
<dbReference type="GO" id="GO:0005758">
    <property type="term" value="C:mitochondrial intermembrane space"/>
    <property type="evidence" value="ECO:0007669"/>
    <property type="project" value="UniProtKB-SubCell"/>
</dbReference>
<dbReference type="GO" id="GO:0098588">
    <property type="term" value="C:bounding membrane of organelle"/>
    <property type="evidence" value="ECO:0007669"/>
    <property type="project" value="UniProtKB-ARBA"/>
</dbReference>
<feature type="domain" description="Anamorsin C-terminal" evidence="13">
    <location>
        <begin position="175"/>
        <end position="265"/>
    </location>
</feature>
<feature type="region of interest" description="Fe-S binding site B" evidence="11">
    <location>
        <begin position="238"/>
        <end position="252"/>
    </location>
</feature>
<reference evidence="15 16" key="2">
    <citation type="journal article" date="2014" name="J. Gen. Appl. Microbiol.">
        <title>The early diverging ascomycetous budding yeast Saitoella complicata has three histone deacetylases belonging to the Clr6, Hos2, and Rpd3 lineages.</title>
        <authorList>
            <person name="Nishida H."/>
            <person name="Matsumoto T."/>
            <person name="Kondo S."/>
            <person name="Hamamoto M."/>
            <person name="Yoshikawa H."/>
        </authorList>
    </citation>
    <scope>NUCLEOTIDE SEQUENCE [LARGE SCALE GENOMIC DNA]</scope>
    <source>
        <strain evidence="15 16">NRRL Y-17804</strain>
    </source>
</reference>
<keyword evidence="8 11" id="KW-0408">Iron</keyword>
<feature type="repeat" description="WD" evidence="12">
    <location>
        <begin position="447"/>
        <end position="488"/>
    </location>
</feature>
<comment type="subcellular location">
    <subcellularLocation>
        <location evidence="11">Cytoplasm</location>
    </subcellularLocation>
    <subcellularLocation>
        <location evidence="11">Mitochondrion intermembrane space</location>
    </subcellularLocation>
</comment>
<evidence type="ECO:0000256" key="3">
    <source>
        <dbReference type="ARBA" id="ARBA00022485"/>
    </source>
</evidence>
<feature type="binding site" evidence="11">
    <location>
        <position position="191"/>
    </location>
    <ligand>
        <name>[2Fe-2S] cluster</name>
        <dbReference type="ChEBI" id="CHEBI:190135"/>
    </ligand>
</feature>
<dbReference type="PROSITE" id="PS00678">
    <property type="entry name" value="WD_REPEATS_1"/>
    <property type="match status" value="2"/>
</dbReference>
<dbReference type="InterPro" id="IPR007785">
    <property type="entry name" value="Anamorsin"/>
</dbReference>
<keyword evidence="9 11" id="KW-0411">Iron-sulfur</keyword>
<feature type="binding site" evidence="11">
    <location>
        <position position="194"/>
    </location>
    <ligand>
        <name>[2Fe-2S] cluster</name>
        <dbReference type="ChEBI" id="CHEBI:190135"/>
    </ligand>
</feature>
<feature type="repeat" description="WD" evidence="12">
    <location>
        <begin position="586"/>
        <end position="627"/>
    </location>
</feature>
<reference evidence="15 16" key="1">
    <citation type="journal article" date="2011" name="J. Gen. Appl. Microbiol.">
        <title>Draft genome sequencing of the enigmatic yeast Saitoella complicata.</title>
        <authorList>
            <person name="Nishida H."/>
            <person name="Hamamoto M."/>
            <person name="Sugiyama J."/>
        </authorList>
    </citation>
    <scope>NUCLEOTIDE SEQUENCE [LARGE SCALE GENOMIC DNA]</scope>
    <source>
        <strain evidence="15 16">NRRL Y-17804</strain>
    </source>
</reference>
<dbReference type="FunFam" id="2.130.10.10:FF:000339">
    <property type="entry name" value="WD-repeat protein pop3"/>
    <property type="match status" value="1"/>
</dbReference>
<dbReference type="InterPro" id="IPR037588">
    <property type="entry name" value="MLST8"/>
</dbReference>
<dbReference type="HAMAP" id="MF_03115">
    <property type="entry name" value="Anamorsin"/>
    <property type="match status" value="1"/>
</dbReference>
<evidence type="ECO:0000256" key="1">
    <source>
        <dbReference type="ARBA" id="ARBA00001966"/>
    </source>
</evidence>